<keyword evidence="3" id="KW-0539">Nucleus</keyword>
<comment type="subcellular location">
    <subcellularLocation>
        <location evidence="1">Nucleus</location>
    </subcellularLocation>
</comment>
<evidence type="ECO:0000313" key="6">
    <source>
        <dbReference type="EMBL" id="KAK2978449.1"/>
    </source>
</evidence>
<dbReference type="InterPro" id="IPR005172">
    <property type="entry name" value="CRC"/>
</dbReference>
<name>A0AA88UBE5_9ASTE</name>
<dbReference type="InterPro" id="IPR044522">
    <property type="entry name" value="TSO1-like"/>
</dbReference>
<organism evidence="6 7">
    <name type="scientific">Escallonia rubra</name>
    <dbReference type="NCBI Taxonomy" id="112253"/>
    <lineage>
        <taxon>Eukaryota</taxon>
        <taxon>Viridiplantae</taxon>
        <taxon>Streptophyta</taxon>
        <taxon>Embryophyta</taxon>
        <taxon>Tracheophyta</taxon>
        <taxon>Spermatophyta</taxon>
        <taxon>Magnoliopsida</taxon>
        <taxon>eudicotyledons</taxon>
        <taxon>Gunneridae</taxon>
        <taxon>Pentapetalae</taxon>
        <taxon>asterids</taxon>
        <taxon>campanulids</taxon>
        <taxon>Escalloniales</taxon>
        <taxon>Escalloniaceae</taxon>
        <taxon>Escallonia</taxon>
    </lineage>
</organism>
<feature type="compositionally biased region" description="Basic residues" evidence="4">
    <location>
        <begin position="718"/>
        <end position="729"/>
    </location>
</feature>
<dbReference type="GO" id="GO:0005634">
    <property type="term" value="C:nucleus"/>
    <property type="evidence" value="ECO:0007669"/>
    <property type="project" value="UniProtKB-SubCell"/>
</dbReference>
<gene>
    <name evidence="6" type="ORF">RJ640_023608</name>
</gene>
<feature type="region of interest" description="Disordered" evidence="4">
    <location>
        <begin position="700"/>
        <end position="731"/>
    </location>
</feature>
<dbReference type="EMBL" id="JAVXUO010001872">
    <property type="protein sequence ID" value="KAK2978449.1"/>
    <property type="molecule type" value="Genomic_DNA"/>
</dbReference>
<dbReference type="PROSITE" id="PS51634">
    <property type="entry name" value="CRC"/>
    <property type="match status" value="1"/>
</dbReference>
<dbReference type="GO" id="GO:0003700">
    <property type="term" value="F:DNA-binding transcription factor activity"/>
    <property type="evidence" value="ECO:0007669"/>
    <property type="project" value="InterPro"/>
</dbReference>
<sequence>MACTTRPHPLYSSLPSLMQTGDTIFPIVAPLQKNRPSGVGFVQFRQMLRSYDRSLRKEKGKWPENLYGSLTKDSPVFSYINSLSPIQPVKSINTSQTLNSLALASPPSVFNSSQISLHRETRFSRRNQITELSKPELSDCENDAKSDMISDLVQLTGNSARDNSVQTHNEHPELAVYLSKTLKYNFGSPDHSRLLQDVLKPGALQDIVSTPASVVQFSRDGSKDRYCMSESVINLQKTSQLEQNNEAAGSDWWKVISDAADLLALDSSFNEESPEKQDCQKLDSGKISGNVTSIQLPEKTNSDYPKTQSVDPAALFENGDKKLHVLLSGEVANFKERDEAQENVYSTSLDKASYHADTTCKPSLHQQRSIRRLVFELSGMHKTRPGYDCDSSFSALSHCESKLSFNENQKVSLRPAGYSSSMLSGIGLHLNALASSSKNVSLTMHDARPSPGQLIEGVPRSHDNEVQDMDDGLSLSGVSEGPKSLHGGESESCKRCNCKKSKCLKLYCECFAAGLYCVEPCSCQDCHNKPMHEETVLETRKQIESRNPLAFAPKVIRSSDSVREFGVRTSGGVGCSISCRCEGCKNAFGQKYGTEEAELEGEDKEAYQSNAFDFSLQNVVHKGEQKNPDLVLPMKPLLDIGRPLVRLPLNFSSKLPQNSLPDGSSPQLCTSQKLKQLDFFGYLPKIEKRLERIPEDETPEILKSSCSPTSGMKAISPNRKRVSPPHRKFASSTAWRSGRKLILRSIPSFPSLAQYENSDPSGKLT</sequence>
<dbReference type="Pfam" id="PF03638">
    <property type="entry name" value="TCR"/>
    <property type="match status" value="1"/>
</dbReference>
<dbReference type="Proteomes" id="UP001187471">
    <property type="component" value="Unassembled WGS sequence"/>
</dbReference>
<evidence type="ECO:0000256" key="3">
    <source>
        <dbReference type="ARBA" id="ARBA00023242"/>
    </source>
</evidence>
<evidence type="ECO:0000259" key="5">
    <source>
        <dbReference type="PROSITE" id="PS51634"/>
    </source>
</evidence>
<feature type="domain" description="CRC" evidence="5">
    <location>
        <begin position="492"/>
        <end position="589"/>
    </location>
</feature>
<comment type="similarity">
    <text evidence="2">Belongs to the lin-54 family.</text>
</comment>
<dbReference type="SMART" id="SM01114">
    <property type="entry name" value="CXC"/>
    <property type="match status" value="1"/>
</dbReference>
<reference evidence="6" key="1">
    <citation type="submission" date="2022-12" db="EMBL/GenBank/DDBJ databases">
        <title>Draft genome assemblies for two species of Escallonia (Escalloniales).</title>
        <authorList>
            <person name="Chanderbali A."/>
            <person name="Dervinis C."/>
            <person name="Anghel I."/>
            <person name="Soltis D."/>
            <person name="Soltis P."/>
            <person name="Zapata F."/>
        </authorList>
    </citation>
    <scope>NUCLEOTIDE SEQUENCE</scope>
    <source>
        <strain evidence="6">UCBG92.1500</strain>
        <tissue evidence="6">Leaf</tissue>
    </source>
</reference>
<dbReference type="PANTHER" id="PTHR46159:SF15">
    <property type="entry name" value="CRC DOMAIN-CONTAINING PROTEIN"/>
    <property type="match status" value="1"/>
</dbReference>
<evidence type="ECO:0000313" key="7">
    <source>
        <dbReference type="Proteomes" id="UP001187471"/>
    </source>
</evidence>
<dbReference type="AlphaFoldDB" id="A0AA88UBE5"/>
<protein>
    <recommendedName>
        <fullName evidence="5">CRC domain-containing protein</fullName>
    </recommendedName>
</protein>
<evidence type="ECO:0000256" key="1">
    <source>
        <dbReference type="ARBA" id="ARBA00004123"/>
    </source>
</evidence>
<accession>A0AA88UBE5</accession>
<keyword evidence="7" id="KW-1185">Reference proteome</keyword>
<feature type="region of interest" description="Disordered" evidence="4">
    <location>
        <begin position="462"/>
        <end position="488"/>
    </location>
</feature>
<evidence type="ECO:0000256" key="4">
    <source>
        <dbReference type="SAM" id="MobiDB-lite"/>
    </source>
</evidence>
<proteinExistence type="inferred from homology"/>
<dbReference type="PANTHER" id="PTHR46159">
    <property type="entry name" value="PROTEIN TESMIN/TSO1-LIKE CXC 2"/>
    <property type="match status" value="1"/>
</dbReference>
<dbReference type="InterPro" id="IPR033467">
    <property type="entry name" value="Tesmin/TSO1-like_CXC"/>
</dbReference>
<comment type="caution">
    <text evidence="6">The sequence shown here is derived from an EMBL/GenBank/DDBJ whole genome shotgun (WGS) entry which is preliminary data.</text>
</comment>
<evidence type="ECO:0000256" key="2">
    <source>
        <dbReference type="ARBA" id="ARBA00007267"/>
    </source>
</evidence>